<dbReference type="Proteomes" id="UP001238805">
    <property type="component" value="Chromosome"/>
</dbReference>
<organism evidence="10 11">
    <name type="scientific">Corynebacterium suedekumii</name>
    <dbReference type="NCBI Taxonomy" id="3049801"/>
    <lineage>
        <taxon>Bacteria</taxon>
        <taxon>Bacillati</taxon>
        <taxon>Actinomycetota</taxon>
        <taxon>Actinomycetes</taxon>
        <taxon>Mycobacteriales</taxon>
        <taxon>Corynebacteriaceae</taxon>
        <taxon>Corynebacterium</taxon>
    </lineage>
</organism>
<dbReference type="CDD" id="cd06550">
    <property type="entry name" value="TM_ABC_iron-siderophores_like"/>
    <property type="match status" value="1"/>
</dbReference>
<feature type="transmembrane region" description="Helical" evidence="8">
    <location>
        <begin position="312"/>
        <end position="330"/>
    </location>
</feature>
<evidence type="ECO:0000313" key="10">
    <source>
        <dbReference type="EMBL" id="WIM71428.1"/>
    </source>
</evidence>
<comment type="subcellular location">
    <subcellularLocation>
        <location evidence="1">Cell membrane</location>
        <topology evidence="1">Multi-pass membrane protein</topology>
    </subcellularLocation>
</comment>
<comment type="similarity">
    <text evidence="2">Belongs to the binding-protein-dependent transport system permease family. FecCD subfamily.</text>
</comment>
<evidence type="ECO:0000256" key="8">
    <source>
        <dbReference type="SAM" id="Phobius"/>
    </source>
</evidence>
<gene>
    <name evidence="10" type="ORF">QP029_06545</name>
</gene>
<dbReference type="Gene3D" id="1.10.3470.10">
    <property type="entry name" value="ABC transporter involved in vitamin B12 uptake, BtuC"/>
    <property type="match status" value="1"/>
</dbReference>
<evidence type="ECO:0000313" key="11">
    <source>
        <dbReference type="Proteomes" id="UP001238805"/>
    </source>
</evidence>
<evidence type="ECO:0000256" key="9">
    <source>
        <dbReference type="SAM" id="SignalP"/>
    </source>
</evidence>
<evidence type="ECO:0000256" key="1">
    <source>
        <dbReference type="ARBA" id="ARBA00004651"/>
    </source>
</evidence>
<feature type="transmembrane region" description="Helical" evidence="8">
    <location>
        <begin position="90"/>
        <end position="111"/>
    </location>
</feature>
<keyword evidence="11" id="KW-1185">Reference proteome</keyword>
<evidence type="ECO:0000256" key="6">
    <source>
        <dbReference type="ARBA" id="ARBA00022989"/>
    </source>
</evidence>
<dbReference type="Pfam" id="PF01032">
    <property type="entry name" value="FecCD"/>
    <property type="match status" value="1"/>
</dbReference>
<feature type="transmembrane region" description="Helical" evidence="8">
    <location>
        <begin position="117"/>
        <end position="140"/>
    </location>
</feature>
<keyword evidence="4" id="KW-1003">Cell membrane</keyword>
<feature type="transmembrane region" description="Helical" evidence="8">
    <location>
        <begin position="152"/>
        <end position="174"/>
    </location>
</feature>
<protein>
    <submittedName>
        <fullName evidence="10">Iron ABC transporter permease</fullName>
    </submittedName>
</protein>
<evidence type="ECO:0000256" key="4">
    <source>
        <dbReference type="ARBA" id="ARBA00022475"/>
    </source>
</evidence>
<dbReference type="PANTHER" id="PTHR30472">
    <property type="entry name" value="FERRIC ENTEROBACTIN TRANSPORT SYSTEM PERMEASE PROTEIN"/>
    <property type="match status" value="1"/>
</dbReference>
<evidence type="ECO:0000256" key="2">
    <source>
        <dbReference type="ARBA" id="ARBA00007935"/>
    </source>
</evidence>
<keyword evidence="9" id="KW-0732">Signal</keyword>
<sequence>MLTRPPRTLTTAALLAALTLVTVASVAFGARDIAVTDALAALTGHSGTIDQAAATQRLPRTVLAVAVGAALAVAGTTMQAITRNPLADPGLFGVLSGAALAVVVGIAFFGLDNRVSTFIVAILGSAGAALFVYVIGCLGTSGGLRGGGPSPLTLALAGAATAAAAGSLVSAVLLPRVEVMDTFRFWQIGDVGGATFDHLALGVPFLLTGGLLCWASAGGLNALTLGDDVATGLGSSPGTTRLFAGAGAVILCGSATALAGPIGFVGLIVPHLCRLVVGTDHRWLIPTTAVTGAVLLVGADTLGRVIARPSEIAVAVLTPALGAPLFIWIVRRQKVREL</sequence>
<feature type="chain" id="PRO_5046448362" evidence="9">
    <location>
        <begin position="30"/>
        <end position="338"/>
    </location>
</feature>
<feature type="transmembrane region" description="Helical" evidence="8">
    <location>
        <begin position="242"/>
        <end position="271"/>
    </location>
</feature>
<feature type="transmembrane region" description="Helical" evidence="8">
    <location>
        <begin position="283"/>
        <end position="306"/>
    </location>
</feature>
<reference evidence="10 11" key="1">
    <citation type="submission" date="2023-05" db="EMBL/GenBank/DDBJ databases">
        <title>Corynebacterium suedekumii sp. nov. and Corynebacterium breve sp. nov. isolated from raw cow's milk.</title>
        <authorList>
            <person name="Baer M.K."/>
            <person name="Mehl L."/>
            <person name="Hellmuth R."/>
            <person name="Marke G."/>
            <person name="Lipski A."/>
        </authorList>
    </citation>
    <scope>NUCLEOTIDE SEQUENCE [LARGE SCALE GENOMIC DNA]</scope>
    <source>
        <strain evidence="10 11">LM112</strain>
    </source>
</reference>
<dbReference type="EMBL" id="CP126970">
    <property type="protein sequence ID" value="WIM71428.1"/>
    <property type="molecule type" value="Genomic_DNA"/>
</dbReference>
<accession>A0ABY8VPJ7</accession>
<keyword evidence="7 8" id="KW-0472">Membrane</keyword>
<name>A0ABY8VPJ7_9CORY</name>
<proteinExistence type="inferred from homology"/>
<evidence type="ECO:0000256" key="7">
    <source>
        <dbReference type="ARBA" id="ARBA00023136"/>
    </source>
</evidence>
<dbReference type="PANTHER" id="PTHR30472:SF1">
    <property type="entry name" value="FE(3+) DICITRATE TRANSPORT SYSTEM PERMEASE PROTEIN FECC-RELATED"/>
    <property type="match status" value="1"/>
</dbReference>
<evidence type="ECO:0000256" key="5">
    <source>
        <dbReference type="ARBA" id="ARBA00022692"/>
    </source>
</evidence>
<feature type="signal peptide" evidence="9">
    <location>
        <begin position="1"/>
        <end position="29"/>
    </location>
</feature>
<keyword evidence="5 8" id="KW-0812">Transmembrane</keyword>
<feature type="transmembrane region" description="Helical" evidence="8">
    <location>
        <begin position="61"/>
        <end position="78"/>
    </location>
</feature>
<keyword evidence="3" id="KW-0813">Transport</keyword>
<dbReference type="InterPro" id="IPR000522">
    <property type="entry name" value="ABC_transptr_permease_BtuC"/>
</dbReference>
<dbReference type="SUPFAM" id="SSF81345">
    <property type="entry name" value="ABC transporter involved in vitamin B12 uptake, BtuC"/>
    <property type="match status" value="1"/>
</dbReference>
<evidence type="ECO:0000256" key="3">
    <source>
        <dbReference type="ARBA" id="ARBA00022448"/>
    </source>
</evidence>
<dbReference type="InterPro" id="IPR037294">
    <property type="entry name" value="ABC_BtuC-like"/>
</dbReference>
<keyword evidence="6 8" id="KW-1133">Transmembrane helix</keyword>